<sequence>MKISSPAFENNQFIPVKYTCDGEDINPPLQIENVPKEAKSLVLIVDDPDAPIGVWSHWVLFNIDPSVQFIEENSFPEGAVQGLNDFKKHSYGGPCPPSGTHHYYFRLYALDTILDLSSKATREDVLKAIKDHVLASAELIGLYQR</sequence>
<proteinExistence type="predicted"/>
<dbReference type="SUPFAM" id="SSF49777">
    <property type="entry name" value="PEBP-like"/>
    <property type="match status" value="1"/>
</dbReference>
<dbReference type="PANTHER" id="PTHR30289:SF1">
    <property type="entry name" value="PEBP (PHOSPHATIDYLETHANOLAMINE-BINDING PROTEIN) FAMILY PROTEIN"/>
    <property type="match status" value="1"/>
</dbReference>
<protein>
    <submittedName>
        <fullName evidence="1">YbhB/YbcL family Raf kinase inhibitor-like protein</fullName>
    </submittedName>
</protein>
<reference evidence="1" key="1">
    <citation type="journal article" date="2020" name="mSystems">
        <title>Genome- and Community-Level Interaction Insights into Carbon Utilization and Element Cycling Functions of Hydrothermarchaeota in Hydrothermal Sediment.</title>
        <authorList>
            <person name="Zhou Z."/>
            <person name="Liu Y."/>
            <person name="Xu W."/>
            <person name="Pan J."/>
            <person name="Luo Z.H."/>
            <person name="Li M."/>
        </authorList>
    </citation>
    <scope>NUCLEOTIDE SEQUENCE [LARGE SCALE GENOMIC DNA]</scope>
    <source>
        <strain evidence="1">HyVt-113</strain>
    </source>
</reference>
<dbReference type="AlphaFoldDB" id="A0A7V0NEM0"/>
<dbReference type="Gene3D" id="3.90.280.10">
    <property type="entry name" value="PEBP-like"/>
    <property type="match status" value="1"/>
</dbReference>
<dbReference type="NCBIfam" id="TIGR00481">
    <property type="entry name" value="YbhB/YbcL family Raf kinase inhibitor-like protein"/>
    <property type="match status" value="1"/>
</dbReference>
<dbReference type="Pfam" id="PF01161">
    <property type="entry name" value="PBP"/>
    <property type="match status" value="1"/>
</dbReference>
<organism evidence="1">
    <name type="scientific">Desulfofervidus auxilii</name>
    <dbReference type="NCBI Taxonomy" id="1621989"/>
    <lineage>
        <taxon>Bacteria</taxon>
        <taxon>Pseudomonadati</taxon>
        <taxon>Thermodesulfobacteriota</taxon>
        <taxon>Candidatus Desulfofervidia</taxon>
        <taxon>Candidatus Desulfofervidales</taxon>
        <taxon>Candidatus Desulfofervidaceae</taxon>
        <taxon>Candidatus Desulfofervidus</taxon>
    </lineage>
</organism>
<accession>A0A7V0NEM0</accession>
<gene>
    <name evidence="1" type="ORF">ENF30_01040</name>
</gene>
<dbReference type="EMBL" id="DQWQ01000050">
    <property type="protein sequence ID" value="HDD35363.1"/>
    <property type="molecule type" value="Genomic_DNA"/>
</dbReference>
<dbReference type="InterPro" id="IPR008914">
    <property type="entry name" value="PEBP"/>
</dbReference>
<dbReference type="InterPro" id="IPR005247">
    <property type="entry name" value="YbhB_YbcL/LppC-like"/>
</dbReference>
<dbReference type="Proteomes" id="UP000885706">
    <property type="component" value="Unassembled WGS sequence"/>
</dbReference>
<dbReference type="PANTHER" id="PTHR30289">
    <property type="entry name" value="UNCHARACTERIZED PROTEIN YBCL-RELATED"/>
    <property type="match status" value="1"/>
</dbReference>
<dbReference type="InterPro" id="IPR036610">
    <property type="entry name" value="PEBP-like_sf"/>
</dbReference>
<dbReference type="CDD" id="cd00865">
    <property type="entry name" value="PEBP_bact_arch"/>
    <property type="match status" value="1"/>
</dbReference>
<evidence type="ECO:0000313" key="1">
    <source>
        <dbReference type="EMBL" id="HDD35363.1"/>
    </source>
</evidence>
<comment type="caution">
    <text evidence="1">The sequence shown here is derived from an EMBL/GenBank/DDBJ whole genome shotgun (WGS) entry which is preliminary data.</text>
</comment>
<name>A0A7V0NEM0_DESA2</name>